<accession>A0A6J7WBB5</accession>
<name>A0A6J7WBB5_9CAUD</name>
<reference evidence="1" key="1">
    <citation type="submission" date="2020-05" db="EMBL/GenBank/DDBJ databases">
        <authorList>
            <person name="Chiriac C."/>
            <person name="Salcher M."/>
            <person name="Ghai R."/>
            <person name="Kavagutti S V."/>
        </authorList>
    </citation>
    <scope>NUCLEOTIDE SEQUENCE</scope>
</reference>
<dbReference type="EMBL" id="LR798215">
    <property type="protein sequence ID" value="CAB5194404.1"/>
    <property type="molecule type" value="Genomic_DNA"/>
</dbReference>
<evidence type="ECO:0000313" key="1">
    <source>
        <dbReference type="EMBL" id="CAB5194404.1"/>
    </source>
</evidence>
<gene>
    <name evidence="1" type="ORF">UFOVP178_2</name>
</gene>
<proteinExistence type="predicted"/>
<sequence>MTTTTTAYKAKKLNKFRTAKYTQEQRAGLEKSLMHTRRCLHGFYLDYNPKLGNRTTLLMKDSASIVIRLILN</sequence>
<protein>
    <submittedName>
        <fullName evidence="1">Uncharacterized protein</fullName>
    </submittedName>
</protein>
<organism evidence="1">
    <name type="scientific">uncultured Caudovirales phage</name>
    <dbReference type="NCBI Taxonomy" id="2100421"/>
    <lineage>
        <taxon>Viruses</taxon>
        <taxon>Duplodnaviria</taxon>
        <taxon>Heunggongvirae</taxon>
        <taxon>Uroviricota</taxon>
        <taxon>Caudoviricetes</taxon>
        <taxon>Peduoviridae</taxon>
        <taxon>Maltschvirus</taxon>
        <taxon>Maltschvirus maltsch</taxon>
    </lineage>
</organism>